<accession>A0A430R6P6</accession>
<proteinExistence type="predicted"/>
<reference evidence="1 2" key="1">
    <citation type="journal article" date="2019" name="Extremophiles">
        <title>Biogeography of thermophiles and predominance of Thermus scotoductus in domestic water heaters.</title>
        <authorList>
            <person name="Wilpiszeski R.L."/>
            <person name="Zhang Z."/>
            <person name="House C.H."/>
        </authorList>
    </citation>
    <scope>NUCLEOTIDE SEQUENCE [LARGE SCALE GENOMIC DNA]</scope>
    <source>
        <strain evidence="1 2">38_S38</strain>
    </source>
</reference>
<evidence type="ECO:0000313" key="2">
    <source>
        <dbReference type="Proteomes" id="UP000288082"/>
    </source>
</evidence>
<protein>
    <submittedName>
        <fullName evidence="1">Uncharacterized protein</fullName>
    </submittedName>
</protein>
<dbReference type="EMBL" id="PELM01000163">
    <property type="protein sequence ID" value="RTH03044.1"/>
    <property type="molecule type" value="Genomic_DNA"/>
</dbReference>
<comment type="caution">
    <text evidence="1">The sequence shown here is derived from an EMBL/GenBank/DDBJ whole genome shotgun (WGS) entry which is preliminary data.</text>
</comment>
<organism evidence="1 2">
    <name type="scientific">Thermus scotoductus</name>
    <dbReference type="NCBI Taxonomy" id="37636"/>
    <lineage>
        <taxon>Bacteria</taxon>
        <taxon>Thermotogati</taxon>
        <taxon>Deinococcota</taxon>
        <taxon>Deinococci</taxon>
        <taxon>Thermales</taxon>
        <taxon>Thermaceae</taxon>
        <taxon>Thermus</taxon>
    </lineage>
</organism>
<dbReference type="Proteomes" id="UP000288082">
    <property type="component" value="Unassembled WGS sequence"/>
</dbReference>
<dbReference type="AlphaFoldDB" id="A0A430R6P6"/>
<gene>
    <name evidence="1" type="ORF">CSW50_06105</name>
</gene>
<evidence type="ECO:0000313" key="1">
    <source>
        <dbReference type="EMBL" id="RTH03044.1"/>
    </source>
</evidence>
<name>A0A430R6P6_THESC</name>
<sequence>MPTSELTPVPTTFRLRGGLTQNRGVGTEVDSREKPVLKSLYLFLMFLKKMITQRLTQTMRKALLPPFESTLSALSLGV</sequence>